<proteinExistence type="predicted"/>
<gene>
    <name evidence="1" type="ORF">DFQ09_104220</name>
</gene>
<reference evidence="1 2" key="1">
    <citation type="submission" date="2018-07" db="EMBL/GenBank/DDBJ databases">
        <title>Genomic Encyclopedia of Type Strains, Phase III (KMG-III): the genomes of soil and plant-associated and newly described type strains.</title>
        <authorList>
            <person name="Whitman W."/>
        </authorList>
    </citation>
    <scope>NUCLEOTIDE SEQUENCE [LARGE SCALE GENOMIC DNA]</scope>
    <source>
        <strain evidence="1 2">CECT 7948</strain>
    </source>
</reference>
<dbReference type="SUPFAM" id="SSF52540">
    <property type="entry name" value="P-loop containing nucleoside triphosphate hydrolases"/>
    <property type="match status" value="1"/>
</dbReference>
<dbReference type="Gene3D" id="3.40.50.300">
    <property type="entry name" value="P-loop containing nucleotide triphosphate hydrolases"/>
    <property type="match status" value="1"/>
</dbReference>
<evidence type="ECO:0000313" key="1">
    <source>
        <dbReference type="EMBL" id="REE24449.1"/>
    </source>
</evidence>
<evidence type="ECO:0000313" key="2">
    <source>
        <dbReference type="Proteomes" id="UP000256919"/>
    </source>
</evidence>
<keyword evidence="2" id="KW-1185">Reference proteome</keyword>
<organism evidence="1 2">
    <name type="scientific">Winogradskyella pacifica</name>
    <dbReference type="NCBI Taxonomy" id="664642"/>
    <lineage>
        <taxon>Bacteria</taxon>
        <taxon>Pseudomonadati</taxon>
        <taxon>Bacteroidota</taxon>
        <taxon>Flavobacteriia</taxon>
        <taxon>Flavobacteriales</taxon>
        <taxon>Flavobacteriaceae</taxon>
        <taxon>Winogradskyella</taxon>
    </lineage>
</organism>
<sequence>MFSKNREKIFCIGFNKTGTTTIEKVLKDFNIKLGNQKEAEVLMPNWYERDFKAIFHYVKSATAFQDIPFSLPYTFIALEQKFPNAKFILTVRDNDEQWYNSISKFHSKLWSSDENVPNVSELKNAPYRYKGLAYEYVKQVFNTPDEDLYNRSILMKTYNNHNNLVKDYFRAHPEKLIVINTSNKADYFRLCDFLKEKPLHDNFPWENKTSDIK</sequence>
<dbReference type="EMBL" id="QREI01000004">
    <property type="protein sequence ID" value="REE24449.1"/>
    <property type="molecule type" value="Genomic_DNA"/>
</dbReference>
<accession>A0A3D9MYX0</accession>
<dbReference type="Proteomes" id="UP000256919">
    <property type="component" value="Unassembled WGS sequence"/>
</dbReference>
<protein>
    <recommendedName>
        <fullName evidence="3">Sulfotransferase family protein</fullName>
    </recommendedName>
</protein>
<comment type="caution">
    <text evidence="1">The sequence shown here is derived from an EMBL/GenBank/DDBJ whole genome shotgun (WGS) entry which is preliminary data.</text>
</comment>
<dbReference type="OrthoDB" id="285690at2"/>
<dbReference type="PANTHER" id="PTHR36978">
    <property type="entry name" value="P-LOOP CONTAINING NUCLEOTIDE TRIPHOSPHATE HYDROLASE"/>
    <property type="match status" value="1"/>
</dbReference>
<dbReference type="Pfam" id="PF17784">
    <property type="entry name" value="Sulfotransfer_4"/>
    <property type="match status" value="1"/>
</dbReference>
<dbReference type="RefSeq" id="WP_115810114.1">
    <property type="nucleotide sequence ID" value="NZ_QREI01000004.1"/>
</dbReference>
<name>A0A3D9MYX0_9FLAO</name>
<dbReference type="InterPro" id="IPR040632">
    <property type="entry name" value="Sulfotransfer_4"/>
</dbReference>
<dbReference type="InterPro" id="IPR027417">
    <property type="entry name" value="P-loop_NTPase"/>
</dbReference>
<evidence type="ECO:0008006" key="3">
    <source>
        <dbReference type="Google" id="ProtNLM"/>
    </source>
</evidence>
<dbReference type="PANTHER" id="PTHR36978:SF4">
    <property type="entry name" value="P-LOOP CONTAINING NUCLEOSIDE TRIPHOSPHATE HYDROLASE PROTEIN"/>
    <property type="match status" value="1"/>
</dbReference>
<dbReference type="AlphaFoldDB" id="A0A3D9MYX0"/>